<protein>
    <submittedName>
        <fullName evidence="1">Uncharacterized protein</fullName>
    </submittedName>
</protein>
<dbReference type="EMBL" id="CM042050">
    <property type="protein sequence ID" value="KAI3735285.1"/>
    <property type="molecule type" value="Genomic_DNA"/>
</dbReference>
<keyword evidence="2" id="KW-1185">Reference proteome</keyword>
<reference evidence="2" key="1">
    <citation type="journal article" date="2022" name="Mol. Ecol. Resour.">
        <title>The genomes of chicory, endive, great burdock and yacon provide insights into Asteraceae palaeo-polyploidization history and plant inulin production.</title>
        <authorList>
            <person name="Fan W."/>
            <person name="Wang S."/>
            <person name="Wang H."/>
            <person name="Wang A."/>
            <person name="Jiang F."/>
            <person name="Liu H."/>
            <person name="Zhao H."/>
            <person name="Xu D."/>
            <person name="Zhang Y."/>
        </authorList>
    </citation>
    <scope>NUCLEOTIDE SEQUENCE [LARGE SCALE GENOMIC DNA]</scope>
    <source>
        <strain evidence="2">cv. Niubang</strain>
    </source>
</reference>
<evidence type="ECO:0000313" key="2">
    <source>
        <dbReference type="Proteomes" id="UP001055879"/>
    </source>
</evidence>
<organism evidence="1 2">
    <name type="scientific">Arctium lappa</name>
    <name type="common">Greater burdock</name>
    <name type="synonym">Lappa major</name>
    <dbReference type="NCBI Taxonomy" id="4217"/>
    <lineage>
        <taxon>Eukaryota</taxon>
        <taxon>Viridiplantae</taxon>
        <taxon>Streptophyta</taxon>
        <taxon>Embryophyta</taxon>
        <taxon>Tracheophyta</taxon>
        <taxon>Spermatophyta</taxon>
        <taxon>Magnoliopsida</taxon>
        <taxon>eudicotyledons</taxon>
        <taxon>Gunneridae</taxon>
        <taxon>Pentapetalae</taxon>
        <taxon>asterids</taxon>
        <taxon>campanulids</taxon>
        <taxon>Asterales</taxon>
        <taxon>Asteraceae</taxon>
        <taxon>Carduoideae</taxon>
        <taxon>Cardueae</taxon>
        <taxon>Arctiinae</taxon>
        <taxon>Arctium</taxon>
    </lineage>
</organism>
<evidence type="ECO:0000313" key="1">
    <source>
        <dbReference type="EMBL" id="KAI3735285.1"/>
    </source>
</evidence>
<sequence length="107" mass="11546">MGCGVLTMVIVARHYREPRGGLGTPPTTMTCESDRVNVALSQSPNSYRGLLAARDYALTTMPMAQSQGNSFVPKYVWDCGGLIHVSYGYEMMYRDGPCSSGASAKEA</sequence>
<comment type="caution">
    <text evidence="1">The sequence shown here is derived from an EMBL/GenBank/DDBJ whole genome shotgun (WGS) entry which is preliminary data.</text>
</comment>
<reference evidence="1 2" key="2">
    <citation type="journal article" date="2022" name="Mol. Ecol. Resour.">
        <title>The genomes of chicory, endive, great burdock and yacon provide insights into Asteraceae paleo-polyploidization history and plant inulin production.</title>
        <authorList>
            <person name="Fan W."/>
            <person name="Wang S."/>
            <person name="Wang H."/>
            <person name="Wang A."/>
            <person name="Jiang F."/>
            <person name="Liu H."/>
            <person name="Zhao H."/>
            <person name="Xu D."/>
            <person name="Zhang Y."/>
        </authorList>
    </citation>
    <scope>NUCLEOTIDE SEQUENCE [LARGE SCALE GENOMIC DNA]</scope>
    <source>
        <strain evidence="2">cv. Niubang</strain>
    </source>
</reference>
<gene>
    <name evidence="1" type="ORF">L6452_14779</name>
</gene>
<accession>A0ACB9CM22</accession>
<proteinExistence type="predicted"/>
<name>A0ACB9CM22_ARCLA</name>
<dbReference type="Proteomes" id="UP001055879">
    <property type="component" value="Linkage Group LG04"/>
</dbReference>